<proteinExistence type="predicted"/>
<evidence type="ECO:0000313" key="2">
    <source>
        <dbReference type="Proteomes" id="UP000001068"/>
    </source>
</evidence>
<dbReference type="EMBL" id="CP002363">
    <property type="protein sequence ID" value="ADV64394.1"/>
    <property type="molecule type" value="Genomic_DNA"/>
</dbReference>
<dbReference type="STRING" id="765177.Desmu_0075"/>
<reference evidence="1 2" key="2">
    <citation type="journal article" date="2011" name="Stand. Genomic Sci.">
        <title>Complete genome sequence of Desulfurococcus mucosus type strain (O7/1).</title>
        <authorList>
            <person name="Wirth R."/>
            <person name="Chertkov O."/>
            <person name="Held B."/>
            <person name="Lapidus A."/>
            <person name="Nolan M."/>
            <person name="Lucas S."/>
            <person name="Hammon N."/>
            <person name="Deshpande S."/>
            <person name="Cheng J.F."/>
            <person name="Tapia R."/>
            <person name="Han C."/>
            <person name="Goodwin L."/>
            <person name="Pitluck S."/>
            <person name="Liolios K."/>
            <person name="Ioanna P."/>
            <person name="Ivanova N."/>
            <person name="Mavromatis K."/>
            <person name="Mikhailova N."/>
            <person name="Pati A."/>
            <person name="Chen A."/>
            <person name="Palaniappan K."/>
            <person name="Land M."/>
            <person name="Hauser L."/>
            <person name="Chang Y.J."/>
            <person name="Jeffries C.D."/>
            <person name="Bilek Y."/>
            <person name="Hader T."/>
            <person name="Rohde M."/>
            <person name="Spring S."/>
            <person name="Sikorski J."/>
            <person name="Goker M."/>
            <person name="Woyke T."/>
            <person name="Bristow J."/>
            <person name="Eisen J.A."/>
            <person name="Markowitz V."/>
            <person name="Hugenholtz P."/>
            <person name="Kyrpides N.C."/>
            <person name="Klenk H.P."/>
        </authorList>
    </citation>
    <scope>NUCLEOTIDE SEQUENCE [LARGE SCALE GENOMIC DNA]</scope>
    <source>
        <strain evidence="2">ATCC 35584 / DSM 2162 / JCM 9187 / O7/1</strain>
    </source>
</reference>
<accession>E8RAI4</accession>
<keyword evidence="2" id="KW-1185">Reference proteome</keyword>
<dbReference type="eggNOG" id="arCOG08865">
    <property type="taxonomic scope" value="Archaea"/>
</dbReference>
<gene>
    <name evidence="1" type="ordered locus">Desmu_0075</name>
</gene>
<sequence length="155" mass="17389">MAATILELESVKNLDSLLGSLSSKGYRIEVGPHAVMEDHSEVAVFKGFKDGKPAFIIIAHYISQYYRAVLSNGYKEDQAFLEELLRIKYSGEKWSIPVNPVFIAVLDEGVTRDLEGYSDDYPVSDGGLLVEKYRESNPSYKEIPRIIVARLLDEA</sequence>
<dbReference type="AlphaFoldDB" id="E8RAI4"/>
<reference evidence="2" key="1">
    <citation type="submission" date="2010-11" db="EMBL/GenBank/DDBJ databases">
        <title>The complete genome of Desulfurococcus mucosus DSM 2162.</title>
        <authorList>
            <consortium name="US DOE Joint Genome Institute (JGI-PGF)"/>
            <person name="Lucas S."/>
            <person name="Copeland A."/>
            <person name="Lapidus A."/>
            <person name="Bruce D."/>
            <person name="Goodwin L."/>
            <person name="Pitluck S."/>
            <person name="Kyrpides N."/>
            <person name="Mavromatis K."/>
            <person name="Pagani I."/>
            <person name="Ivanova N."/>
            <person name="Ovchinnikova G."/>
            <person name="Chertkov O."/>
            <person name="Held B."/>
            <person name="Brettin T."/>
            <person name="Detter J.C."/>
            <person name="Tapia R."/>
            <person name="Han C."/>
            <person name="Land M."/>
            <person name="Hauser L."/>
            <person name="Markowitz V."/>
            <person name="Cheng J.-F."/>
            <person name="Hugenholtz P."/>
            <person name="Woyke T."/>
            <person name="Wu D."/>
            <person name="Wirth R."/>
            <person name="Bilek Y."/>
            <person name="Hader T."/>
            <person name="Klenk H.-P."/>
            <person name="Eisen J.A."/>
        </authorList>
    </citation>
    <scope>NUCLEOTIDE SEQUENCE [LARGE SCALE GENOMIC DNA]</scope>
    <source>
        <strain evidence="2">ATCC 35584 / DSM 2162 / JCM 9187 / O7/1</strain>
    </source>
</reference>
<dbReference type="GeneID" id="10152759"/>
<protein>
    <submittedName>
        <fullName evidence="1">Uncharacterized protein</fullName>
    </submittedName>
</protein>
<dbReference type="OrthoDB" id="18781at2157"/>
<dbReference type="Proteomes" id="UP000001068">
    <property type="component" value="Chromosome"/>
</dbReference>
<name>E8RAI4_DESM0</name>
<dbReference type="RefSeq" id="WP_013561616.1">
    <property type="nucleotide sequence ID" value="NC_014961.1"/>
</dbReference>
<evidence type="ECO:0000313" key="1">
    <source>
        <dbReference type="EMBL" id="ADV64394.1"/>
    </source>
</evidence>
<organism evidence="1 2">
    <name type="scientific">Desulfurococcus mucosus (strain ATCC 35584 / DSM 2162 / JCM 9187 / O7/1)</name>
    <dbReference type="NCBI Taxonomy" id="765177"/>
    <lineage>
        <taxon>Archaea</taxon>
        <taxon>Thermoproteota</taxon>
        <taxon>Thermoprotei</taxon>
        <taxon>Desulfurococcales</taxon>
        <taxon>Desulfurococcaceae</taxon>
        <taxon>Desulfurococcus</taxon>
    </lineage>
</organism>
<dbReference type="KEGG" id="dmu:Desmu_0075"/>
<dbReference type="HOGENOM" id="CLU_1674071_0_0_2"/>